<dbReference type="Pfam" id="PF13456">
    <property type="entry name" value="RVT_3"/>
    <property type="match status" value="1"/>
</dbReference>
<comment type="caution">
    <text evidence="2">The sequence shown here is derived from an EMBL/GenBank/DDBJ whole genome shotgun (WGS) entry which is preliminary data.</text>
</comment>
<proteinExistence type="predicted"/>
<dbReference type="InterPro" id="IPR002156">
    <property type="entry name" value="RNaseH_domain"/>
</dbReference>
<accession>A0AAV3RMU0</accession>
<dbReference type="PANTHER" id="PTHR48475">
    <property type="entry name" value="RIBONUCLEASE H"/>
    <property type="match status" value="1"/>
</dbReference>
<keyword evidence="3" id="KW-1185">Reference proteome</keyword>
<dbReference type="GO" id="GO:0003676">
    <property type="term" value="F:nucleic acid binding"/>
    <property type="evidence" value="ECO:0007669"/>
    <property type="project" value="InterPro"/>
</dbReference>
<protein>
    <recommendedName>
        <fullName evidence="1">RNase H type-1 domain-containing protein</fullName>
    </recommendedName>
</protein>
<dbReference type="EMBL" id="BAABME010009860">
    <property type="protein sequence ID" value="GAA0175952.1"/>
    <property type="molecule type" value="Genomic_DNA"/>
</dbReference>
<dbReference type="PROSITE" id="PS50879">
    <property type="entry name" value="RNASE_H_1"/>
    <property type="match status" value="1"/>
</dbReference>
<dbReference type="InterPro" id="IPR036397">
    <property type="entry name" value="RNaseH_sf"/>
</dbReference>
<gene>
    <name evidence="2" type="ORF">LIER_29034</name>
</gene>
<dbReference type="InterPro" id="IPR012337">
    <property type="entry name" value="RNaseH-like_sf"/>
</dbReference>
<sequence length="198" mass="22409">MEQRVWLLYVDGASNPGGSGAGILLWSPEGHKIKYTLRFAFTATNNEAEYEALANGLSLANPLGAEHNHVRMNSQLLVGDVKGNFKIDKMKERLVGYLRRVRGLARLFRSYHMEHVPRKRNQEADRLSQLATAEYGTMQDSTPVEWVEEAFREKEVMDNALEGSRSTLGPWYQDVLKFLSSGVLSEDPRWPARSRGKA</sequence>
<dbReference type="CDD" id="cd09279">
    <property type="entry name" value="RNase_HI_like"/>
    <property type="match status" value="1"/>
</dbReference>
<name>A0AAV3RMU0_LITER</name>
<dbReference type="GO" id="GO:0004523">
    <property type="term" value="F:RNA-DNA hybrid ribonuclease activity"/>
    <property type="evidence" value="ECO:0007669"/>
    <property type="project" value="InterPro"/>
</dbReference>
<reference evidence="2 3" key="1">
    <citation type="submission" date="2024-01" db="EMBL/GenBank/DDBJ databases">
        <title>The complete chloroplast genome sequence of Lithospermum erythrorhizon: insights into the phylogenetic relationship among Boraginaceae species and the maternal lineages of purple gromwells.</title>
        <authorList>
            <person name="Okada T."/>
            <person name="Watanabe K."/>
        </authorList>
    </citation>
    <scope>NUCLEOTIDE SEQUENCE [LARGE SCALE GENOMIC DNA]</scope>
</reference>
<dbReference type="SUPFAM" id="SSF53098">
    <property type="entry name" value="Ribonuclease H-like"/>
    <property type="match status" value="1"/>
</dbReference>
<evidence type="ECO:0000259" key="1">
    <source>
        <dbReference type="PROSITE" id="PS50879"/>
    </source>
</evidence>
<dbReference type="AlphaFoldDB" id="A0AAV3RMU0"/>
<feature type="domain" description="RNase H type-1" evidence="1">
    <location>
        <begin position="2"/>
        <end position="133"/>
    </location>
</feature>
<dbReference type="Proteomes" id="UP001454036">
    <property type="component" value="Unassembled WGS sequence"/>
</dbReference>
<evidence type="ECO:0000313" key="2">
    <source>
        <dbReference type="EMBL" id="GAA0175952.1"/>
    </source>
</evidence>
<dbReference type="Gene3D" id="3.30.420.10">
    <property type="entry name" value="Ribonuclease H-like superfamily/Ribonuclease H"/>
    <property type="match status" value="1"/>
</dbReference>
<organism evidence="2 3">
    <name type="scientific">Lithospermum erythrorhizon</name>
    <name type="common">Purple gromwell</name>
    <name type="synonym">Lithospermum officinale var. erythrorhizon</name>
    <dbReference type="NCBI Taxonomy" id="34254"/>
    <lineage>
        <taxon>Eukaryota</taxon>
        <taxon>Viridiplantae</taxon>
        <taxon>Streptophyta</taxon>
        <taxon>Embryophyta</taxon>
        <taxon>Tracheophyta</taxon>
        <taxon>Spermatophyta</taxon>
        <taxon>Magnoliopsida</taxon>
        <taxon>eudicotyledons</taxon>
        <taxon>Gunneridae</taxon>
        <taxon>Pentapetalae</taxon>
        <taxon>asterids</taxon>
        <taxon>lamiids</taxon>
        <taxon>Boraginales</taxon>
        <taxon>Boraginaceae</taxon>
        <taxon>Boraginoideae</taxon>
        <taxon>Lithospermeae</taxon>
        <taxon>Lithospermum</taxon>
    </lineage>
</organism>
<evidence type="ECO:0000313" key="3">
    <source>
        <dbReference type="Proteomes" id="UP001454036"/>
    </source>
</evidence>
<dbReference type="PANTHER" id="PTHR48475:SF2">
    <property type="entry name" value="RIBONUCLEASE H"/>
    <property type="match status" value="1"/>
</dbReference>